<name>A0A380E0D8_STAAU</name>
<dbReference type="InterPro" id="IPR051044">
    <property type="entry name" value="MAG_DAG_Lipase"/>
</dbReference>
<dbReference type="InterPro" id="IPR022742">
    <property type="entry name" value="Hydrolase_4"/>
</dbReference>
<dbReference type="GO" id="GO:0016787">
    <property type="term" value="F:hydrolase activity"/>
    <property type="evidence" value="ECO:0007669"/>
    <property type="project" value="UniProtKB-KW"/>
</dbReference>
<reference evidence="2 3" key="1">
    <citation type="submission" date="2018-06" db="EMBL/GenBank/DDBJ databases">
        <authorList>
            <consortium name="Pathogen Informatics"/>
            <person name="Doyle S."/>
        </authorList>
    </citation>
    <scope>NUCLEOTIDE SEQUENCE [LARGE SCALE GENOMIC DNA]</scope>
    <source>
        <strain evidence="2 3">NCTC5664</strain>
    </source>
</reference>
<feature type="domain" description="Serine aminopeptidase S33" evidence="1">
    <location>
        <begin position="28"/>
        <end position="287"/>
    </location>
</feature>
<sequence length="313" mass="36225">MMTEKQFKLTVQDNTNIEVKVNFTDVDSKGIIHIFHGMAEHMERYDKLAHALSKHGFDVIRHNHRGHGINIDESTRGHYDDMKRVIGDAFEVAQTVRGNVDKPYIIIGHSMGSVIARLFVETYPQYVDGLILSGTGMYPLWKGLPTVKVLQLIAKIYGAEKRVEWVNQLVSNSFNKKIRPLRTQSDWISSNPTEVDNFIKNPYSGFNVSNQLLYQTAYYMLHTSQLKNIKVLNHAMPILLVSGYDDPLGDYGKGILKLANIYRKAGIKNVKVNLYHHKRHEVLFEKDHDKIWEDLFKWLNQFYKNKESGIKYE</sequence>
<dbReference type="Pfam" id="PF12146">
    <property type="entry name" value="Hydrolase_4"/>
    <property type="match status" value="1"/>
</dbReference>
<organism evidence="2 3">
    <name type="scientific">Staphylococcus aureus</name>
    <dbReference type="NCBI Taxonomy" id="1280"/>
    <lineage>
        <taxon>Bacteria</taxon>
        <taxon>Bacillati</taxon>
        <taxon>Bacillota</taxon>
        <taxon>Bacilli</taxon>
        <taxon>Bacillales</taxon>
        <taxon>Staphylococcaceae</taxon>
        <taxon>Staphylococcus</taxon>
    </lineage>
</organism>
<dbReference type="PANTHER" id="PTHR11614">
    <property type="entry name" value="PHOSPHOLIPASE-RELATED"/>
    <property type="match status" value="1"/>
</dbReference>
<dbReference type="InterPro" id="IPR029058">
    <property type="entry name" value="AB_hydrolase_fold"/>
</dbReference>
<evidence type="ECO:0000259" key="1">
    <source>
        <dbReference type="Pfam" id="PF12146"/>
    </source>
</evidence>
<gene>
    <name evidence="2" type="ORF">NCTC5664_02149</name>
</gene>
<dbReference type="Proteomes" id="UP000254502">
    <property type="component" value="Unassembled WGS sequence"/>
</dbReference>
<protein>
    <submittedName>
        <fullName evidence="2">Hydrolase</fullName>
    </submittedName>
</protein>
<dbReference type="EMBL" id="UHAQ01000003">
    <property type="protein sequence ID" value="SUK81441.1"/>
    <property type="molecule type" value="Genomic_DNA"/>
</dbReference>
<dbReference type="SUPFAM" id="SSF53474">
    <property type="entry name" value="alpha/beta-Hydrolases"/>
    <property type="match status" value="1"/>
</dbReference>
<evidence type="ECO:0000313" key="3">
    <source>
        <dbReference type="Proteomes" id="UP000254502"/>
    </source>
</evidence>
<accession>A0A380E0D8</accession>
<proteinExistence type="predicted"/>
<keyword evidence="2" id="KW-0378">Hydrolase</keyword>
<evidence type="ECO:0000313" key="2">
    <source>
        <dbReference type="EMBL" id="SUK81441.1"/>
    </source>
</evidence>
<dbReference type="AlphaFoldDB" id="A0A380E0D8"/>
<dbReference type="Gene3D" id="3.40.50.1820">
    <property type="entry name" value="alpha/beta hydrolase"/>
    <property type="match status" value="1"/>
</dbReference>